<dbReference type="InterPro" id="IPR001242">
    <property type="entry name" value="Condensation_dom"/>
</dbReference>
<evidence type="ECO:0000256" key="5">
    <source>
        <dbReference type="ARBA" id="ARBA00022737"/>
    </source>
</evidence>
<comment type="pathway">
    <text evidence="1">Secondary metabolite biosynthesis.</text>
</comment>
<dbReference type="SUPFAM" id="SSF52777">
    <property type="entry name" value="CoA-dependent acyltransferases"/>
    <property type="match status" value="4"/>
</dbReference>
<dbReference type="FunFam" id="3.30.559.30:FF:000002">
    <property type="entry name" value="Nonribosomal peptide synthase Pes1"/>
    <property type="match status" value="1"/>
</dbReference>
<dbReference type="InterPro" id="IPR006162">
    <property type="entry name" value="Ppantetheine_attach_site"/>
</dbReference>
<dbReference type="CDD" id="cd19534">
    <property type="entry name" value="E_NRPS"/>
    <property type="match status" value="1"/>
</dbReference>
<dbReference type="eggNOG" id="KOG1178">
    <property type="taxonomic scope" value="Eukaryota"/>
</dbReference>
<evidence type="ECO:0000313" key="8">
    <source>
        <dbReference type="EMBL" id="EAU29302.1"/>
    </source>
</evidence>
<dbReference type="InterPro" id="IPR023213">
    <property type="entry name" value="CAT-like_dom_sf"/>
</dbReference>
<name>Q0C7M9_ASPTN</name>
<dbReference type="GO" id="GO:0005737">
    <property type="term" value="C:cytoplasm"/>
    <property type="evidence" value="ECO:0007669"/>
    <property type="project" value="TreeGrafter"/>
</dbReference>
<dbReference type="Pfam" id="PF00550">
    <property type="entry name" value="PP-binding"/>
    <property type="match status" value="2"/>
</dbReference>
<keyword evidence="2" id="KW-0596">Phosphopantetheine</keyword>
<comment type="similarity">
    <text evidence="6">Belongs to the NRP synthetase family.</text>
</comment>
<dbReference type="Gene3D" id="1.10.1200.10">
    <property type="entry name" value="ACP-like"/>
    <property type="match status" value="2"/>
</dbReference>
<dbReference type="InterPro" id="IPR045851">
    <property type="entry name" value="AMP-bd_C_sf"/>
</dbReference>
<dbReference type="InterPro" id="IPR020845">
    <property type="entry name" value="AMP-binding_CS"/>
</dbReference>
<reference evidence="9" key="1">
    <citation type="submission" date="2005-09" db="EMBL/GenBank/DDBJ databases">
        <title>Annotation of the Aspergillus terreus NIH2624 genome.</title>
        <authorList>
            <person name="Birren B.W."/>
            <person name="Lander E.S."/>
            <person name="Galagan J.E."/>
            <person name="Nusbaum C."/>
            <person name="Devon K."/>
            <person name="Henn M."/>
            <person name="Ma L.-J."/>
            <person name="Jaffe D.B."/>
            <person name="Butler J."/>
            <person name="Alvarez P."/>
            <person name="Gnerre S."/>
            <person name="Grabherr M."/>
            <person name="Kleber M."/>
            <person name="Mauceli E.W."/>
            <person name="Brockman W."/>
            <person name="Rounsley S."/>
            <person name="Young S.K."/>
            <person name="LaButti K."/>
            <person name="Pushparaj V."/>
            <person name="DeCaprio D."/>
            <person name="Crawford M."/>
            <person name="Koehrsen M."/>
            <person name="Engels R."/>
            <person name="Montgomery P."/>
            <person name="Pearson M."/>
            <person name="Howarth C."/>
            <person name="Larson L."/>
            <person name="Luoma S."/>
            <person name="White J."/>
            <person name="Alvarado L."/>
            <person name="Kodira C.D."/>
            <person name="Zeng Q."/>
            <person name="Oleary S."/>
            <person name="Yandava C."/>
            <person name="Denning D.W."/>
            <person name="Nierman W.C."/>
            <person name="Milne T."/>
            <person name="Madden K."/>
        </authorList>
    </citation>
    <scope>NUCLEOTIDE SEQUENCE [LARGE SCALE GENOMIC DNA]</scope>
    <source>
        <strain evidence="9">NIH 2624 / FGSC A1156</strain>
    </source>
</reference>
<feature type="domain" description="Carrier" evidence="7">
    <location>
        <begin position="749"/>
        <end position="822"/>
    </location>
</feature>
<dbReference type="Pfam" id="PF00668">
    <property type="entry name" value="Condensation"/>
    <property type="match status" value="2"/>
</dbReference>
<organism evidence="8 9">
    <name type="scientific">Aspergillus terreus (strain NIH 2624 / FGSC A1156)</name>
    <dbReference type="NCBI Taxonomy" id="341663"/>
    <lineage>
        <taxon>Eukaryota</taxon>
        <taxon>Fungi</taxon>
        <taxon>Dikarya</taxon>
        <taxon>Ascomycota</taxon>
        <taxon>Pezizomycotina</taxon>
        <taxon>Eurotiomycetes</taxon>
        <taxon>Eurotiomycetidae</taxon>
        <taxon>Eurotiales</taxon>
        <taxon>Aspergillaceae</taxon>
        <taxon>Aspergillus</taxon>
        <taxon>Aspergillus subgen. Circumdati</taxon>
    </lineage>
</organism>
<dbReference type="NCBIfam" id="TIGR01733">
    <property type="entry name" value="AA-adenyl-dom"/>
    <property type="match status" value="2"/>
</dbReference>
<dbReference type="InterPro" id="IPR010071">
    <property type="entry name" value="AA_adenyl_dom"/>
</dbReference>
<dbReference type="PANTHER" id="PTHR45527">
    <property type="entry name" value="NONRIBOSOMAL PEPTIDE SYNTHETASE"/>
    <property type="match status" value="1"/>
</dbReference>
<dbReference type="SUPFAM" id="SSF56801">
    <property type="entry name" value="Acetyl-CoA synthetase-like"/>
    <property type="match status" value="2"/>
</dbReference>
<evidence type="ECO:0000259" key="7">
    <source>
        <dbReference type="PROSITE" id="PS50075"/>
    </source>
</evidence>
<dbReference type="PROSITE" id="PS00012">
    <property type="entry name" value="PHOSPHOPANTETHEINE"/>
    <property type="match status" value="1"/>
</dbReference>
<dbReference type="PANTHER" id="PTHR45527:SF1">
    <property type="entry name" value="FATTY ACID SYNTHASE"/>
    <property type="match status" value="1"/>
</dbReference>
<dbReference type="GeneID" id="4354661"/>
<dbReference type="FunFam" id="3.30.300.30:FF:000015">
    <property type="entry name" value="Nonribosomal peptide synthase SidD"/>
    <property type="match status" value="2"/>
</dbReference>
<dbReference type="Pfam" id="PF00501">
    <property type="entry name" value="AMP-binding"/>
    <property type="match status" value="2"/>
</dbReference>
<dbReference type="CDD" id="cd19545">
    <property type="entry name" value="FUM14_C_NRPS-like"/>
    <property type="match status" value="1"/>
</dbReference>
<dbReference type="GO" id="GO:0031177">
    <property type="term" value="F:phosphopantetheine binding"/>
    <property type="evidence" value="ECO:0007669"/>
    <property type="project" value="InterPro"/>
</dbReference>
<keyword evidence="4" id="KW-0436">Ligase</keyword>
<dbReference type="FunFam" id="3.40.50.12780:FF:000014">
    <property type="entry name" value="Nonribosomal peptide synthetase 1"/>
    <property type="match status" value="1"/>
</dbReference>
<keyword evidence="3" id="KW-0597">Phosphoprotein</keyword>
<dbReference type="STRING" id="341663.Q0C7M9"/>
<feature type="domain" description="Carrier" evidence="7">
    <location>
        <begin position="1818"/>
        <end position="1894"/>
    </location>
</feature>
<dbReference type="PROSITE" id="PS50075">
    <property type="entry name" value="CARRIER"/>
    <property type="match status" value="2"/>
</dbReference>
<dbReference type="VEuPathDB" id="FungiDB:ATEG_10305"/>
<dbReference type="EMBL" id="CH476610">
    <property type="protein sequence ID" value="EAU29302.1"/>
    <property type="molecule type" value="Genomic_DNA"/>
</dbReference>
<dbReference type="InterPro" id="IPR000873">
    <property type="entry name" value="AMP-dep_synth/lig_dom"/>
</dbReference>
<keyword evidence="5" id="KW-0677">Repeat</keyword>
<evidence type="ECO:0000256" key="2">
    <source>
        <dbReference type="ARBA" id="ARBA00022450"/>
    </source>
</evidence>
<dbReference type="InterPro" id="IPR042099">
    <property type="entry name" value="ANL_N_sf"/>
</dbReference>
<dbReference type="OMA" id="RIAMEGH"/>
<dbReference type="OrthoDB" id="416786at2759"/>
<dbReference type="SMART" id="SM00823">
    <property type="entry name" value="PKS_PP"/>
    <property type="match status" value="2"/>
</dbReference>
<dbReference type="Gene3D" id="3.30.559.10">
    <property type="entry name" value="Chloramphenicol acetyltransferase-like domain"/>
    <property type="match status" value="2"/>
</dbReference>
<dbReference type="InterPro" id="IPR009081">
    <property type="entry name" value="PP-bd_ACP"/>
</dbReference>
<proteinExistence type="inferred from homology"/>
<dbReference type="eggNOG" id="KOG1175">
    <property type="taxonomic scope" value="Eukaryota"/>
</dbReference>
<dbReference type="Gene3D" id="3.30.559.30">
    <property type="entry name" value="Nonribosomal peptide synthetase, condensation domain"/>
    <property type="match status" value="2"/>
</dbReference>
<dbReference type="RefSeq" id="XP_001218653.1">
    <property type="nucleotide sequence ID" value="XM_001218652.1"/>
</dbReference>
<dbReference type="CDD" id="cd05918">
    <property type="entry name" value="A_NRPS_SidN3_like"/>
    <property type="match status" value="2"/>
</dbReference>
<evidence type="ECO:0000256" key="4">
    <source>
        <dbReference type="ARBA" id="ARBA00022598"/>
    </source>
</evidence>
<dbReference type="HOGENOM" id="CLU_000022_60_4_1"/>
<sequence length="2337" mass="260967">MLSLGIRSIAFDDHVIQALNAFLHASDTSIDFLLAGLWALVLRQYSEVDTARFEVSKSTCDKGQISGTTKRIFSIALNHSHPISSLFDVRNWDIRCDEQKSSDSFNTGIFVVDRQETGILLPDIEYHDVNLLLQSDSTLPKLCMVYRASTIATTYAQHLANGIAHAIVFISENPTLSIREVDFCCSIQKAQVFSWQRERIIPPARSFLFEYISENAAVQRNTVAVDSWDGRFTYAELDELSTHMATLFQGRGIGAGDLVPICFEKTKWAIAAILAINKSGAAFVPVDAAYPQSRLETIIRRIGARVAIVSPRTESIFRLLGLPVIVVSNAMRACCLPRSKQYTVPDNALAPAYCLFTSGSTGDPKGCEVSHVAFASIATHTRSLHLSQQSRSLQFASFCFGASLLEIWCTLVAGGTLCIPSDHDRLNDLGGFMTKMKITWAFITPTVLASISPENLENLCLFVAGEPIGERDIGTWARKVQLYQAYGLTEWAGVFAVSRQIRTPEDRKSIGYPVNARAWIVDPSDHRKLAPIGAVGELVIEGPSLAQGYWGDPEKTTSLFLQRPPWLVLPDSTKGDGSEPQVYKTGDLVRYGEDGSLLYVRRKDNQVKIHGQRLEIGEVEYHIRQLFPGAKTAIVMVHEPSDAGSHQRNLIALTVHPGKNGHAGFSQGEIGFMAIDQEYQSQVEDVKGGLRSRLPAFMIPQLFLPLSQIPTTITGKADRRSLSHYVNKLSYAQLNALTTQEERTRAAQDKVEDAIHTAVCDVLGLAPGRFGMLDNFFHLGGNSASAMRLTMSLKRRGLRLTIRDVFDYPVLAELASAASLSNGCEGPEVRTMQLLEPGSVSELKQLAVSQCRIDEDVVEDIYPPTALQEGLIAMTARDPSLYKARVICKLRPNVKISTLSTAWERVVQLNDILRTRFIVSPSHGTFQVVCKTSSTCSHVHNLEDCIRQSDDLTHSTGDNLVHAYIIPDKEDRESASAFVFVVHHALCDQWSIRLFLDQLTAAYAQCKLPRNRFSAFIRYLSNRKPGFKEYWIRQFQGLEAVTFPPLPSPSYTPVASEQLEYVVSLFEKSHPRITTASYVKLAWAVVLSCNTGVNDTVFGMTVNGRGAAVDAVGEMTGPTIATIPQRIKLLPEQTVMGTLVEIQAHSLDVIPYEQAGLLNIQKYSHEARSACMFQSQLIIQSCPPSLPDLFEACECSATQIGGFSAYGLSLECQMTGDDRHCEVTATFDPGMISRERVQRLLQHLELVLQEAMSDPTRAVGDLPRMSRQDWDQIHRWNGRLPPTSMQCVHDVVYERYLEYPNACAVTAPDGDLSYAELMQSANNLAAQLVTRGVKPGSFIPMFFEKCKWSPVAMLGILKAGAAFVLLDPTYPLQRLHAICDGLRSEIVLCSKNMRERATSLTSSAIAIHDHAECLANVASATLPVVSPGDPAYVVFTSGSTGTPKGATIDHQCYCSSAVAHNRQHCLDRDSRVLQYASYAFDVSIMETLSTLMAGGCVCILSDSERHDHFADSIQRLAVTHAFLTPSAARLLMHRELPSLRVLVMGGEAMSPADCSYWMKRVRLMNEYGLAECAVASTIREVLDVDQRNIGFPMGVATWIVDQNDHRNLVAIGAIGELLIEGPCVGRGYLDNPEANRRAFIDQPDWLRSVRHGNPSRVYKTGDLVQYNEDGSLNFVGRKDSQIKIRGQRFELEEVEHHLRRIDQIEGATAVVAAPSDRQQQSYLIAFVVPSRRETFCVHSTNGLITHPTEEFCRLATSVQSKLHSILPTYMVPSIYLPVTQLPKTSSDKVDRCRLKTEVRKMTWSRLQVYSVSSTPHRAPSTGVEQYLQQVWAQTLGVPLNSIGVEHSFFHLGGDSITAMQVVTEARSRGLGHTIQDIMELKTIEAIAKKIGALPSIIAQPAVQDEVTDKLFGLTPIQEYFFEKYPDGTHRFNQNILVHLQKQVAERDVERAATMLVRNHAMLRARYARQEDGSWKQRIERYSDQCFRFKAHKVNSVEEIRHIIGQSQRSMDLERGPVFTVDLFNRHGHQSLFIIGHHLVLDLVSWRIILSDLEATILDTQHQPQLTMPFQTWARLQAEYGARHLEPIPISQVYSIDEPSMRNFWGAENNANAWCDSKTTLIRLSEQMTNMLFGPCIQALDVEPVELLHAAILFSFVRTFPQRPAPFIFGKGHGRESWDSSIDVTRTIGWFNTMWPVVAQVSPSENFETTLHTVRQAIRAMDMHGWKYFTSIYHNTKRERCRAGVCPMEITFNYAGRRFQQIECDGSLFRMEPMAQQSLFDGANELGRWAMVEVNSIILNGMLEFHVSYNRGTDEDHVLTPWMDSLFKCLEDLASGFV</sequence>
<evidence type="ECO:0000313" key="9">
    <source>
        <dbReference type="Proteomes" id="UP000007963"/>
    </source>
</evidence>
<evidence type="ECO:0000256" key="1">
    <source>
        <dbReference type="ARBA" id="ARBA00005179"/>
    </source>
</evidence>
<dbReference type="GO" id="GO:0043041">
    <property type="term" value="P:amino acid activation for nonribosomal peptide biosynthetic process"/>
    <property type="evidence" value="ECO:0007669"/>
    <property type="project" value="TreeGrafter"/>
</dbReference>
<dbReference type="InterPro" id="IPR020806">
    <property type="entry name" value="PKS_PP-bd"/>
</dbReference>
<dbReference type="Gene3D" id="3.40.50.12780">
    <property type="entry name" value="N-terminal domain of ligase-like"/>
    <property type="match status" value="2"/>
</dbReference>
<dbReference type="SUPFAM" id="SSF47336">
    <property type="entry name" value="ACP-like"/>
    <property type="match status" value="2"/>
</dbReference>
<accession>Q0C7M9</accession>
<dbReference type="PROSITE" id="PS00455">
    <property type="entry name" value="AMP_BINDING"/>
    <property type="match status" value="1"/>
</dbReference>
<dbReference type="FunFam" id="3.30.559.10:FF:000016">
    <property type="entry name" value="Nonribosomal peptide synthase Pes1"/>
    <property type="match status" value="1"/>
</dbReference>
<dbReference type="FunFam" id="1.10.1200.10:FF:000005">
    <property type="entry name" value="Nonribosomal peptide synthetase 1"/>
    <property type="match status" value="1"/>
</dbReference>
<protein>
    <recommendedName>
        <fullName evidence="7">Carrier domain-containing protein</fullName>
    </recommendedName>
</protein>
<dbReference type="Proteomes" id="UP000007963">
    <property type="component" value="Unassembled WGS sequence"/>
</dbReference>
<evidence type="ECO:0000256" key="6">
    <source>
        <dbReference type="ARBA" id="ARBA00029454"/>
    </source>
</evidence>
<gene>
    <name evidence="8" type="ORF">ATEG_10305</name>
</gene>
<dbReference type="InterPro" id="IPR036736">
    <property type="entry name" value="ACP-like_sf"/>
</dbReference>
<evidence type="ECO:0000256" key="3">
    <source>
        <dbReference type="ARBA" id="ARBA00022553"/>
    </source>
</evidence>
<dbReference type="GO" id="GO:0044550">
    <property type="term" value="P:secondary metabolite biosynthetic process"/>
    <property type="evidence" value="ECO:0007669"/>
    <property type="project" value="TreeGrafter"/>
</dbReference>
<dbReference type="Gene3D" id="3.30.300.30">
    <property type="match status" value="2"/>
</dbReference>
<dbReference type="GO" id="GO:1904091">
    <property type="term" value="F:non-ribosomal peptide synthetase activity"/>
    <property type="evidence" value="ECO:0007669"/>
    <property type="project" value="UniProtKB-ARBA"/>
</dbReference>
<dbReference type="GO" id="GO:0016874">
    <property type="term" value="F:ligase activity"/>
    <property type="evidence" value="ECO:0007669"/>
    <property type="project" value="UniProtKB-KW"/>
</dbReference>